<evidence type="ECO:0000256" key="2">
    <source>
        <dbReference type="ARBA" id="ARBA00010735"/>
    </source>
</evidence>
<sequence length="235" mass="24916">MTETMPCPPQFVPALWRGMRAFAPLIPGIVPFSMVAGIAAVQAGFTPVQSIAFSLIGYAGAAQLIASQMVASHAPTLLILLSTLIVNLRFTMYSVSMLPLFVGVSLPKRWLLAYGITDQAYAVTMGRPLTEPHPVAYYAGAAVLMWLTWQSGTVVGALLGARIPANWPLDFAVPLSFIALLVPVLNSRPQVVAAAMSAVVAVIAHDLPFRLNLILGAVCGVTAGYLVQRSQGKSK</sequence>
<dbReference type="PANTHER" id="PTHR34979">
    <property type="entry name" value="INNER MEMBRANE PROTEIN YGAZ"/>
    <property type="match status" value="1"/>
</dbReference>
<keyword evidence="7 8" id="KW-0472">Membrane</keyword>
<evidence type="ECO:0000313" key="9">
    <source>
        <dbReference type="EMBL" id="MFB9994960.1"/>
    </source>
</evidence>
<dbReference type="EMBL" id="JBHLYR010000073">
    <property type="protein sequence ID" value="MFB9994960.1"/>
    <property type="molecule type" value="Genomic_DNA"/>
</dbReference>
<comment type="caution">
    <text evidence="9">The sequence shown here is derived from an EMBL/GenBank/DDBJ whole genome shotgun (WGS) entry which is preliminary data.</text>
</comment>
<feature type="transmembrane region" description="Helical" evidence="8">
    <location>
        <begin position="135"/>
        <end position="159"/>
    </location>
</feature>
<proteinExistence type="inferred from homology"/>
<keyword evidence="4" id="KW-1003">Cell membrane</keyword>
<dbReference type="Pfam" id="PF03591">
    <property type="entry name" value="AzlC"/>
    <property type="match status" value="1"/>
</dbReference>
<evidence type="ECO:0000256" key="6">
    <source>
        <dbReference type="ARBA" id="ARBA00022989"/>
    </source>
</evidence>
<comment type="similarity">
    <text evidence="2">Belongs to the AzlC family.</text>
</comment>
<dbReference type="PANTHER" id="PTHR34979:SF1">
    <property type="entry name" value="INNER MEMBRANE PROTEIN YGAZ"/>
    <property type="match status" value="1"/>
</dbReference>
<evidence type="ECO:0000313" key="10">
    <source>
        <dbReference type="Proteomes" id="UP001589733"/>
    </source>
</evidence>
<feature type="transmembrane region" description="Helical" evidence="8">
    <location>
        <begin position="171"/>
        <end position="189"/>
    </location>
</feature>
<gene>
    <name evidence="9" type="ORF">ACFFLM_23715</name>
</gene>
<accession>A0ABV6B5J1</accession>
<organism evidence="9 10">
    <name type="scientific">Deinococcus oregonensis</name>
    <dbReference type="NCBI Taxonomy" id="1805970"/>
    <lineage>
        <taxon>Bacteria</taxon>
        <taxon>Thermotogati</taxon>
        <taxon>Deinococcota</taxon>
        <taxon>Deinococci</taxon>
        <taxon>Deinococcales</taxon>
        <taxon>Deinococcaceae</taxon>
        <taxon>Deinococcus</taxon>
    </lineage>
</organism>
<feature type="transmembrane region" description="Helical" evidence="8">
    <location>
        <begin position="21"/>
        <end position="45"/>
    </location>
</feature>
<evidence type="ECO:0000256" key="4">
    <source>
        <dbReference type="ARBA" id="ARBA00022475"/>
    </source>
</evidence>
<dbReference type="InterPro" id="IPR011606">
    <property type="entry name" value="Brnchd-chn_aa_trnsp_permease"/>
</dbReference>
<keyword evidence="10" id="KW-1185">Reference proteome</keyword>
<reference evidence="9 10" key="1">
    <citation type="submission" date="2024-09" db="EMBL/GenBank/DDBJ databases">
        <authorList>
            <person name="Sun Q."/>
            <person name="Mori K."/>
        </authorList>
    </citation>
    <scope>NUCLEOTIDE SEQUENCE [LARGE SCALE GENOMIC DNA]</scope>
    <source>
        <strain evidence="9 10">JCM 13503</strain>
    </source>
</reference>
<evidence type="ECO:0000256" key="8">
    <source>
        <dbReference type="SAM" id="Phobius"/>
    </source>
</evidence>
<name>A0ABV6B5J1_9DEIO</name>
<keyword evidence="3" id="KW-0813">Transport</keyword>
<keyword evidence="5 8" id="KW-0812">Transmembrane</keyword>
<evidence type="ECO:0000256" key="5">
    <source>
        <dbReference type="ARBA" id="ARBA00022692"/>
    </source>
</evidence>
<protein>
    <submittedName>
        <fullName evidence="9">AzlC family ABC transporter permease</fullName>
    </submittedName>
</protein>
<evidence type="ECO:0000256" key="7">
    <source>
        <dbReference type="ARBA" id="ARBA00023136"/>
    </source>
</evidence>
<dbReference type="RefSeq" id="WP_380016424.1">
    <property type="nucleotide sequence ID" value="NZ_JBHLYR010000073.1"/>
</dbReference>
<comment type="subcellular location">
    <subcellularLocation>
        <location evidence="1">Cell membrane</location>
        <topology evidence="1">Multi-pass membrane protein</topology>
    </subcellularLocation>
</comment>
<evidence type="ECO:0000256" key="3">
    <source>
        <dbReference type="ARBA" id="ARBA00022448"/>
    </source>
</evidence>
<keyword evidence="6 8" id="KW-1133">Transmembrane helix</keyword>
<feature type="transmembrane region" description="Helical" evidence="8">
    <location>
        <begin position="209"/>
        <end position="227"/>
    </location>
</feature>
<evidence type="ECO:0000256" key="1">
    <source>
        <dbReference type="ARBA" id="ARBA00004651"/>
    </source>
</evidence>
<dbReference type="Proteomes" id="UP001589733">
    <property type="component" value="Unassembled WGS sequence"/>
</dbReference>